<feature type="transmembrane region" description="Helical" evidence="1">
    <location>
        <begin position="194"/>
        <end position="215"/>
    </location>
</feature>
<dbReference type="SUPFAM" id="SSF47413">
    <property type="entry name" value="lambda repressor-like DNA-binding domains"/>
    <property type="match status" value="1"/>
</dbReference>
<dbReference type="InterPro" id="IPR001387">
    <property type="entry name" value="Cro/C1-type_HTH"/>
</dbReference>
<dbReference type="EMBL" id="JBHUHT010000016">
    <property type="protein sequence ID" value="MFD2097166.1"/>
    <property type="molecule type" value="Genomic_DNA"/>
</dbReference>
<feature type="transmembrane region" description="Helical" evidence="1">
    <location>
        <begin position="107"/>
        <end position="127"/>
    </location>
</feature>
<evidence type="ECO:0000256" key="1">
    <source>
        <dbReference type="SAM" id="Phobius"/>
    </source>
</evidence>
<dbReference type="Gene3D" id="1.10.260.40">
    <property type="entry name" value="lambda repressor-like DNA-binding domains"/>
    <property type="match status" value="1"/>
</dbReference>
<keyword evidence="1" id="KW-1133">Transmembrane helix</keyword>
<keyword evidence="1" id="KW-0812">Transmembrane</keyword>
<dbReference type="InterPro" id="IPR010982">
    <property type="entry name" value="Lambda_DNA-bd_dom_sf"/>
</dbReference>
<dbReference type="PROSITE" id="PS50943">
    <property type="entry name" value="HTH_CROC1"/>
    <property type="match status" value="1"/>
</dbReference>
<comment type="caution">
    <text evidence="3">The sequence shown here is derived from an EMBL/GenBank/DDBJ whole genome shotgun (WGS) entry which is preliminary data.</text>
</comment>
<sequence>MVLNVGKLKQLRKQKSWSQEVLAKASGLSLRTIQRIESDGRASAESTLAIASALEVSPTALQSSSEQIDVNWTRKMIMHSAVALLVISVTIGILFKLGGEASLYFDWIGLSFVIAFIYAATIVAYGVDGMLKSLSGFRYLFSGDIVGGAPAKHLARIYASQIWFGYGAALIGVLIGSVAIHSNTANMVEAYEIHQAYAINISVLVYAAIIGEALLRPLQTKLATCDMSE</sequence>
<organism evidence="3 4">
    <name type="scientific">Corallincola platygyrae</name>
    <dbReference type="NCBI Taxonomy" id="1193278"/>
    <lineage>
        <taxon>Bacteria</taxon>
        <taxon>Pseudomonadati</taxon>
        <taxon>Pseudomonadota</taxon>
        <taxon>Gammaproteobacteria</taxon>
        <taxon>Alteromonadales</taxon>
        <taxon>Psychromonadaceae</taxon>
        <taxon>Corallincola</taxon>
    </lineage>
</organism>
<accession>A0ABW4XRN3</accession>
<feature type="transmembrane region" description="Helical" evidence="1">
    <location>
        <begin position="162"/>
        <end position="182"/>
    </location>
</feature>
<feature type="transmembrane region" description="Helical" evidence="1">
    <location>
        <begin position="76"/>
        <end position="95"/>
    </location>
</feature>
<dbReference type="CDD" id="cd00093">
    <property type="entry name" value="HTH_XRE"/>
    <property type="match status" value="1"/>
</dbReference>
<reference evidence="4" key="1">
    <citation type="journal article" date="2019" name="Int. J. Syst. Evol. Microbiol.">
        <title>The Global Catalogue of Microorganisms (GCM) 10K type strain sequencing project: providing services to taxonomists for standard genome sequencing and annotation.</title>
        <authorList>
            <consortium name="The Broad Institute Genomics Platform"/>
            <consortium name="The Broad Institute Genome Sequencing Center for Infectious Disease"/>
            <person name="Wu L."/>
            <person name="Ma J."/>
        </authorList>
    </citation>
    <scope>NUCLEOTIDE SEQUENCE [LARGE SCALE GENOMIC DNA]</scope>
    <source>
        <strain evidence="4">CGMCC 1.10992</strain>
    </source>
</reference>
<evidence type="ECO:0000313" key="3">
    <source>
        <dbReference type="EMBL" id="MFD2097166.1"/>
    </source>
</evidence>
<dbReference type="RefSeq" id="WP_345339908.1">
    <property type="nucleotide sequence ID" value="NZ_BAABLI010000012.1"/>
</dbReference>
<feature type="domain" description="HTH cro/C1-type" evidence="2">
    <location>
        <begin position="8"/>
        <end position="61"/>
    </location>
</feature>
<protein>
    <submittedName>
        <fullName evidence="3">Helix-turn-helix transcriptional regulator</fullName>
    </submittedName>
</protein>
<keyword evidence="1" id="KW-0472">Membrane</keyword>
<evidence type="ECO:0000259" key="2">
    <source>
        <dbReference type="PROSITE" id="PS50943"/>
    </source>
</evidence>
<dbReference type="Proteomes" id="UP001597380">
    <property type="component" value="Unassembled WGS sequence"/>
</dbReference>
<dbReference type="Pfam" id="PF01381">
    <property type="entry name" value="HTH_3"/>
    <property type="match status" value="1"/>
</dbReference>
<evidence type="ECO:0000313" key="4">
    <source>
        <dbReference type="Proteomes" id="UP001597380"/>
    </source>
</evidence>
<proteinExistence type="predicted"/>
<keyword evidence="4" id="KW-1185">Reference proteome</keyword>
<name>A0ABW4XRN3_9GAMM</name>
<dbReference type="SMART" id="SM00530">
    <property type="entry name" value="HTH_XRE"/>
    <property type="match status" value="1"/>
</dbReference>
<gene>
    <name evidence="3" type="ORF">ACFSJ3_14315</name>
</gene>